<sequence>MMLTVHIPWMLVLLALALLPFFWQKARAISFSSLAAIPRDRTSTALTYFVRAVAALTIASLVLGMAGLSRPERDVWRTGSGAQCVLLFDESDSMNELFAGSAGTGKMESKMTVTRRLALEYINSRSHDVLGVAAFGSSAVFVLPFTERKEAIEAAIKVQTASMFGTSIDDGLFMALSFFENEPMVGSRCIIFFSDGGGAIRDQFRDKIKELFERYRVKLYWIFIRQPEERGPFVPNPSDSKTFSVAGIIYQSLAGLGVELKAYDAEKPNALKDALADIDKLEKQPIPYRERVPRQDYSGLCYSLALILTLILIALKLMEVRQWRNREG</sequence>
<keyword evidence="1" id="KW-1133">Transmembrane helix</keyword>
<gene>
    <name evidence="3" type="ORF">A2128_00035</name>
</gene>
<dbReference type="SMART" id="SM00327">
    <property type="entry name" value="VWA"/>
    <property type="match status" value="1"/>
</dbReference>
<dbReference type="AlphaFoldDB" id="A0A1G2C6D9"/>
<feature type="transmembrane region" description="Helical" evidence="1">
    <location>
        <begin position="48"/>
        <end position="68"/>
    </location>
</feature>
<dbReference type="CDD" id="cd00198">
    <property type="entry name" value="vWFA"/>
    <property type="match status" value="1"/>
</dbReference>
<dbReference type="Proteomes" id="UP000176349">
    <property type="component" value="Unassembled WGS sequence"/>
</dbReference>
<reference evidence="3 4" key="1">
    <citation type="journal article" date="2016" name="Nat. Commun.">
        <title>Thousands of microbial genomes shed light on interconnected biogeochemical processes in an aquifer system.</title>
        <authorList>
            <person name="Anantharaman K."/>
            <person name="Brown C.T."/>
            <person name="Hug L.A."/>
            <person name="Sharon I."/>
            <person name="Castelle C.J."/>
            <person name="Probst A.J."/>
            <person name="Thomas B.C."/>
            <person name="Singh A."/>
            <person name="Wilkins M.J."/>
            <person name="Karaoz U."/>
            <person name="Brodie E.L."/>
            <person name="Williams K.H."/>
            <person name="Hubbard S.S."/>
            <person name="Banfield J.F."/>
        </authorList>
    </citation>
    <scope>NUCLEOTIDE SEQUENCE [LARGE SCALE GENOMIC DNA]</scope>
</reference>
<feature type="domain" description="VWFA" evidence="2">
    <location>
        <begin position="81"/>
        <end position="262"/>
    </location>
</feature>
<dbReference type="InterPro" id="IPR002035">
    <property type="entry name" value="VWF_A"/>
</dbReference>
<evidence type="ECO:0000259" key="2">
    <source>
        <dbReference type="SMART" id="SM00327"/>
    </source>
</evidence>
<protein>
    <recommendedName>
        <fullName evidence="2">VWFA domain-containing protein</fullName>
    </recommendedName>
</protein>
<dbReference type="InterPro" id="IPR036465">
    <property type="entry name" value="vWFA_dom_sf"/>
</dbReference>
<name>A0A1G2C6D9_9BACT</name>
<comment type="caution">
    <text evidence="3">The sequence shown here is derived from an EMBL/GenBank/DDBJ whole genome shotgun (WGS) entry which is preliminary data.</text>
</comment>
<dbReference type="SUPFAM" id="SSF53300">
    <property type="entry name" value="vWA-like"/>
    <property type="match status" value="1"/>
</dbReference>
<evidence type="ECO:0000313" key="4">
    <source>
        <dbReference type="Proteomes" id="UP000176349"/>
    </source>
</evidence>
<keyword evidence="1" id="KW-0472">Membrane</keyword>
<evidence type="ECO:0000256" key="1">
    <source>
        <dbReference type="SAM" id="Phobius"/>
    </source>
</evidence>
<dbReference type="Pfam" id="PF13519">
    <property type="entry name" value="VWA_2"/>
    <property type="match status" value="1"/>
</dbReference>
<dbReference type="Gene3D" id="3.40.50.410">
    <property type="entry name" value="von Willebrand factor, type A domain"/>
    <property type="match status" value="1"/>
</dbReference>
<feature type="transmembrane region" description="Helical" evidence="1">
    <location>
        <begin position="299"/>
        <end position="318"/>
    </location>
</feature>
<organism evidence="3 4">
    <name type="scientific">Candidatus Liptonbacteria bacterium GWC1_60_9</name>
    <dbReference type="NCBI Taxonomy" id="1798645"/>
    <lineage>
        <taxon>Bacteria</taxon>
        <taxon>Candidatus Liptoniibacteriota</taxon>
    </lineage>
</organism>
<accession>A0A1G2C6D9</accession>
<keyword evidence="1" id="KW-0812">Transmembrane</keyword>
<dbReference type="EMBL" id="MHKV01000028">
    <property type="protein sequence ID" value="OGY96962.1"/>
    <property type="molecule type" value="Genomic_DNA"/>
</dbReference>
<evidence type="ECO:0000313" key="3">
    <source>
        <dbReference type="EMBL" id="OGY96962.1"/>
    </source>
</evidence>
<proteinExistence type="predicted"/>